<dbReference type="GO" id="GO:0016226">
    <property type="term" value="P:iron-sulfur cluster assembly"/>
    <property type="evidence" value="ECO:0007669"/>
    <property type="project" value="TreeGrafter"/>
</dbReference>
<accession>A0AAW2KH18</accession>
<proteinExistence type="predicted"/>
<dbReference type="InterPro" id="IPR036065">
    <property type="entry name" value="BolA-like_sf"/>
</dbReference>
<evidence type="ECO:0000256" key="1">
    <source>
        <dbReference type="SAM" id="MobiDB-lite"/>
    </source>
</evidence>
<dbReference type="GO" id="GO:0009507">
    <property type="term" value="C:chloroplast"/>
    <property type="evidence" value="ECO:0007669"/>
    <property type="project" value="TreeGrafter"/>
</dbReference>
<name>A0AAW2KH18_SESRA</name>
<reference evidence="3" key="1">
    <citation type="submission" date="2020-06" db="EMBL/GenBank/DDBJ databases">
        <authorList>
            <person name="Li T."/>
            <person name="Hu X."/>
            <person name="Zhang T."/>
            <person name="Song X."/>
            <person name="Zhang H."/>
            <person name="Dai N."/>
            <person name="Sheng W."/>
            <person name="Hou X."/>
            <person name="Wei L."/>
        </authorList>
    </citation>
    <scope>NUCLEOTIDE SEQUENCE</scope>
    <source>
        <strain evidence="3">G02</strain>
        <tissue evidence="3">Leaf</tissue>
    </source>
</reference>
<dbReference type="SUPFAM" id="SSF82649">
    <property type="entry name" value="SufE/NifU"/>
    <property type="match status" value="1"/>
</dbReference>
<dbReference type="AlphaFoldDB" id="A0AAW2KH18"/>
<dbReference type="Gene3D" id="3.90.1010.10">
    <property type="match status" value="1"/>
</dbReference>
<protein>
    <submittedName>
        <fullName evidence="3">SufE-like protein 1, chloroplastic/mitochondrial</fullName>
    </submittedName>
</protein>
<feature type="region of interest" description="Disordered" evidence="1">
    <location>
        <begin position="1"/>
        <end position="20"/>
    </location>
</feature>
<organism evidence="3">
    <name type="scientific">Sesamum radiatum</name>
    <name type="common">Black benniseed</name>
    <dbReference type="NCBI Taxonomy" id="300843"/>
    <lineage>
        <taxon>Eukaryota</taxon>
        <taxon>Viridiplantae</taxon>
        <taxon>Streptophyta</taxon>
        <taxon>Embryophyta</taxon>
        <taxon>Tracheophyta</taxon>
        <taxon>Spermatophyta</taxon>
        <taxon>Magnoliopsida</taxon>
        <taxon>eudicotyledons</taxon>
        <taxon>Gunneridae</taxon>
        <taxon>Pentapetalae</taxon>
        <taxon>asterids</taxon>
        <taxon>lamiids</taxon>
        <taxon>Lamiales</taxon>
        <taxon>Pedaliaceae</taxon>
        <taxon>Sesamum</taxon>
    </lineage>
</organism>
<comment type="caution">
    <text evidence="3">The sequence shown here is derived from an EMBL/GenBank/DDBJ whole genome shotgun (WGS) entry which is preliminary data.</text>
</comment>
<feature type="domain" description="Fe-S metabolism associated" evidence="2">
    <location>
        <begin position="66"/>
        <end position="126"/>
    </location>
</feature>
<dbReference type="EMBL" id="JACGWJ010000028">
    <property type="protein sequence ID" value="KAL0306215.1"/>
    <property type="molecule type" value="Genomic_DNA"/>
</dbReference>
<evidence type="ECO:0000313" key="3">
    <source>
        <dbReference type="EMBL" id="KAL0306215.1"/>
    </source>
</evidence>
<sequence length="237" mass="26058">MPTKEPIFSAPPSSSPSVSLQPIEEIPPKLQDIMKLFQGVQEPKAKYGQLLFYGRNLNTLESQRKTNSDSVVTKRLAALLVQGLSGQPLEQIVRVSPDFVVLLGLQTSLTPARNNGFLNVLKLMQRKALQLYVEAEEADDSSNHVADKRRVENPNVAMNGDSGNEIEDISHQHAGHAGVKGTDGDTYFNIKVVSQEFEGKSFVKRHRLIYSLLQDELQSGLHALSIAANTPAEVDSL</sequence>
<dbReference type="PANTHER" id="PTHR46230:SF3">
    <property type="entry name" value="SUFE-LIKE PROTEIN 1, CHLOROPLASTIC_MITOCHONDRIAL"/>
    <property type="match status" value="1"/>
</dbReference>
<dbReference type="Pfam" id="PF02657">
    <property type="entry name" value="SufE"/>
    <property type="match status" value="1"/>
</dbReference>
<dbReference type="InterPro" id="IPR002634">
    <property type="entry name" value="BolA"/>
</dbReference>
<dbReference type="SUPFAM" id="SSF82657">
    <property type="entry name" value="BolA-like"/>
    <property type="match status" value="1"/>
</dbReference>
<evidence type="ECO:0000259" key="2">
    <source>
        <dbReference type="Pfam" id="PF02657"/>
    </source>
</evidence>
<dbReference type="Pfam" id="PF01722">
    <property type="entry name" value="BolA"/>
    <property type="match status" value="1"/>
</dbReference>
<gene>
    <name evidence="3" type="ORF">Sradi_6038800</name>
</gene>
<reference evidence="3" key="2">
    <citation type="journal article" date="2024" name="Plant">
        <title>Genomic evolution and insights into agronomic trait innovations of Sesamum species.</title>
        <authorList>
            <person name="Miao H."/>
            <person name="Wang L."/>
            <person name="Qu L."/>
            <person name="Liu H."/>
            <person name="Sun Y."/>
            <person name="Le M."/>
            <person name="Wang Q."/>
            <person name="Wei S."/>
            <person name="Zheng Y."/>
            <person name="Lin W."/>
            <person name="Duan Y."/>
            <person name="Cao H."/>
            <person name="Xiong S."/>
            <person name="Wang X."/>
            <person name="Wei L."/>
            <person name="Li C."/>
            <person name="Ma Q."/>
            <person name="Ju M."/>
            <person name="Zhao R."/>
            <person name="Li G."/>
            <person name="Mu C."/>
            <person name="Tian Q."/>
            <person name="Mei H."/>
            <person name="Zhang T."/>
            <person name="Gao T."/>
            <person name="Zhang H."/>
        </authorList>
    </citation>
    <scope>NUCLEOTIDE SEQUENCE</scope>
    <source>
        <strain evidence="3">G02</strain>
    </source>
</reference>
<dbReference type="Gene3D" id="3.30.300.90">
    <property type="entry name" value="BolA-like"/>
    <property type="match status" value="1"/>
</dbReference>
<dbReference type="InterPro" id="IPR003808">
    <property type="entry name" value="Fe-S_metab-assoc_dom"/>
</dbReference>
<dbReference type="PANTHER" id="PTHR46230">
    <property type="match status" value="1"/>
</dbReference>